<evidence type="ECO:0000256" key="2">
    <source>
        <dbReference type="ARBA" id="ARBA00022723"/>
    </source>
</evidence>
<evidence type="ECO:0000313" key="4">
    <source>
        <dbReference type="Proteomes" id="UP001549204"/>
    </source>
</evidence>
<dbReference type="PANTHER" id="PTHR37302">
    <property type="entry name" value="SLR1116 PROTEIN"/>
    <property type="match status" value="1"/>
</dbReference>
<dbReference type="EMBL" id="JBEPMC010000011">
    <property type="protein sequence ID" value="MET3582286.1"/>
    <property type="molecule type" value="Genomic_DNA"/>
</dbReference>
<dbReference type="SUPFAM" id="SSF109854">
    <property type="entry name" value="DinB/YfiT-like putative metalloenzymes"/>
    <property type="match status" value="1"/>
</dbReference>
<evidence type="ECO:0000313" key="3">
    <source>
        <dbReference type="EMBL" id="MET3582286.1"/>
    </source>
</evidence>
<dbReference type="PANTHER" id="PTHR37302:SF3">
    <property type="entry name" value="DAMAGE-INDUCIBLE PROTEIN DINB"/>
    <property type="match status" value="1"/>
</dbReference>
<accession>A0ABV2GVG0</accession>
<name>A0ABV2GVG0_9HYPH</name>
<keyword evidence="2" id="KW-0479">Metal-binding</keyword>
<organism evidence="3 4">
    <name type="scientific">Mesorhizobium robiniae</name>
    <dbReference type="NCBI Taxonomy" id="559315"/>
    <lineage>
        <taxon>Bacteria</taxon>
        <taxon>Pseudomonadati</taxon>
        <taxon>Pseudomonadota</taxon>
        <taxon>Alphaproteobacteria</taxon>
        <taxon>Hyphomicrobiales</taxon>
        <taxon>Phyllobacteriaceae</taxon>
        <taxon>Mesorhizobium</taxon>
    </lineage>
</organism>
<dbReference type="InterPro" id="IPR007837">
    <property type="entry name" value="DinB"/>
</dbReference>
<evidence type="ECO:0000256" key="1">
    <source>
        <dbReference type="ARBA" id="ARBA00008635"/>
    </source>
</evidence>
<reference evidence="3 4" key="1">
    <citation type="submission" date="2024-06" db="EMBL/GenBank/DDBJ databases">
        <title>Genomic Encyclopedia of Type Strains, Phase IV (KMG-IV): sequencing the most valuable type-strain genomes for metagenomic binning, comparative biology and taxonomic classification.</title>
        <authorList>
            <person name="Goeker M."/>
        </authorList>
    </citation>
    <scope>NUCLEOTIDE SEQUENCE [LARGE SCALE GENOMIC DNA]</scope>
    <source>
        <strain evidence="3 4">DSM 100022</strain>
    </source>
</reference>
<comment type="similarity">
    <text evidence="1">Belongs to the DinB family.</text>
</comment>
<keyword evidence="4" id="KW-1185">Reference proteome</keyword>
<proteinExistence type="inferred from homology"/>
<gene>
    <name evidence="3" type="ORF">ABID19_005345</name>
</gene>
<protein>
    <submittedName>
        <fullName evidence="3">Damage-inducible protein DinB</fullName>
    </submittedName>
</protein>
<dbReference type="InterPro" id="IPR034660">
    <property type="entry name" value="DinB/YfiT-like"/>
</dbReference>
<dbReference type="RefSeq" id="WP_354493839.1">
    <property type="nucleotide sequence ID" value="NZ_JBEPMC010000011.1"/>
</dbReference>
<dbReference type="Pfam" id="PF05163">
    <property type="entry name" value="DinB"/>
    <property type="match status" value="1"/>
</dbReference>
<comment type="caution">
    <text evidence="3">The sequence shown here is derived from an EMBL/GenBank/DDBJ whole genome shotgun (WGS) entry which is preliminary data.</text>
</comment>
<dbReference type="Gene3D" id="1.20.120.450">
    <property type="entry name" value="dinb family like domain"/>
    <property type="match status" value="1"/>
</dbReference>
<sequence>MDLLDHLRRMARNNLWSNDRLYRAVLQLQPGEFEAERTSFFPSIKATLNHILAVDHLYLDFLEEGGVGAAAYDGFLLFDEADALFGKRAAADRRLVAFCDRLSADDLDRRVITDRREDGMIPERIGDLLAHLFIHDIHHRGQVHAMLSGTSVKPPQLDEFFLDYDLKLRKAEVERLNLE</sequence>
<dbReference type="Proteomes" id="UP001549204">
    <property type="component" value="Unassembled WGS sequence"/>
</dbReference>